<feature type="domain" description="Rieske" evidence="7">
    <location>
        <begin position="11"/>
        <end position="114"/>
    </location>
</feature>
<dbReference type="PROSITE" id="PS51300">
    <property type="entry name" value="NIRD"/>
    <property type="match status" value="1"/>
</dbReference>
<dbReference type="EMBL" id="JAVIZQ010000001">
    <property type="protein sequence ID" value="MDR6141591.1"/>
    <property type="molecule type" value="Genomic_DNA"/>
</dbReference>
<dbReference type="NCBIfam" id="TIGR02378">
    <property type="entry name" value="nirD_assim_sml"/>
    <property type="match status" value="1"/>
</dbReference>
<dbReference type="InterPro" id="IPR036922">
    <property type="entry name" value="Rieske_2Fe-2S_sf"/>
</dbReference>
<gene>
    <name evidence="8" type="ORF">QE375_001145</name>
</gene>
<protein>
    <submittedName>
        <fullName evidence="8">Nitrite reductase (NADH) small subunit</fullName>
        <ecNumber evidence="8">1.7.1.15</ecNumber>
    </submittedName>
</protein>
<evidence type="ECO:0000259" key="7">
    <source>
        <dbReference type="PROSITE" id="PS51296"/>
    </source>
</evidence>
<reference evidence="8 9" key="1">
    <citation type="submission" date="2023-08" db="EMBL/GenBank/DDBJ databases">
        <title>Functional and genomic diversity of the sorghum phyllosphere microbiome.</title>
        <authorList>
            <person name="Shade A."/>
        </authorList>
    </citation>
    <scope>NUCLEOTIDE SEQUENCE [LARGE SCALE GENOMIC DNA]</scope>
    <source>
        <strain evidence="8 9">SORGH_AS_0445</strain>
    </source>
</reference>
<keyword evidence="3 8" id="KW-0560">Oxidoreductase</keyword>
<dbReference type="EC" id="1.7.1.15" evidence="8"/>
<dbReference type="Pfam" id="PF13806">
    <property type="entry name" value="Rieske_2"/>
    <property type="match status" value="1"/>
</dbReference>
<dbReference type="InterPro" id="IPR012748">
    <property type="entry name" value="Rieske-like_NirD"/>
</dbReference>
<evidence type="ECO:0000313" key="8">
    <source>
        <dbReference type="EMBL" id="MDR6141591.1"/>
    </source>
</evidence>
<dbReference type="PANTHER" id="PTHR40562">
    <property type="match status" value="1"/>
</dbReference>
<name>A0ABU1HNH8_9MICO</name>
<dbReference type="GO" id="GO:0106316">
    <property type="term" value="F:nitrite reductase (NADH) activity"/>
    <property type="evidence" value="ECO:0007669"/>
    <property type="project" value="UniProtKB-EC"/>
</dbReference>
<evidence type="ECO:0000256" key="1">
    <source>
        <dbReference type="ARBA" id="ARBA00022714"/>
    </source>
</evidence>
<dbReference type="Proteomes" id="UP001249291">
    <property type="component" value="Unassembled WGS sequence"/>
</dbReference>
<evidence type="ECO:0000256" key="4">
    <source>
        <dbReference type="ARBA" id="ARBA00023004"/>
    </source>
</evidence>
<keyword evidence="6" id="KW-0534">Nitrate assimilation</keyword>
<keyword evidence="9" id="KW-1185">Reference proteome</keyword>
<evidence type="ECO:0000256" key="5">
    <source>
        <dbReference type="ARBA" id="ARBA00023014"/>
    </source>
</evidence>
<evidence type="ECO:0000313" key="9">
    <source>
        <dbReference type="Proteomes" id="UP001249291"/>
    </source>
</evidence>
<organism evidence="8 9">
    <name type="scientific">Microbacterium foliorum</name>
    <dbReference type="NCBI Taxonomy" id="104336"/>
    <lineage>
        <taxon>Bacteria</taxon>
        <taxon>Bacillati</taxon>
        <taxon>Actinomycetota</taxon>
        <taxon>Actinomycetes</taxon>
        <taxon>Micrococcales</taxon>
        <taxon>Microbacteriaceae</taxon>
        <taxon>Microbacterium</taxon>
    </lineage>
</organism>
<accession>A0ABU1HNH8</accession>
<dbReference type="CDD" id="cd03529">
    <property type="entry name" value="Rieske_NirD"/>
    <property type="match status" value="1"/>
</dbReference>
<dbReference type="PROSITE" id="PS51296">
    <property type="entry name" value="RIESKE"/>
    <property type="match status" value="1"/>
</dbReference>
<dbReference type="RefSeq" id="WP_079112824.1">
    <property type="nucleotide sequence ID" value="NZ_CP019892.1"/>
</dbReference>
<keyword evidence="1" id="KW-0001">2Fe-2S</keyword>
<dbReference type="Gene3D" id="2.102.10.10">
    <property type="entry name" value="Rieske [2Fe-2S] iron-sulphur domain"/>
    <property type="match status" value="1"/>
</dbReference>
<evidence type="ECO:0000256" key="3">
    <source>
        <dbReference type="ARBA" id="ARBA00023002"/>
    </source>
</evidence>
<dbReference type="SUPFAM" id="SSF50022">
    <property type="entry name" value="ISP domain"/>
    <property type="match status" value="1"/>
</dbReference>
<dbReference type="InterPro" id="IPR017941">
    <property type="entry name" value="Rieske_2Fe-2S"/>
</dbReference>
<sequence length="122" mass="12748">MSLAIDAATHVRVCTIGDLEVERGRAALIDGQQVALFLLPDGTVLGVDNLDPFSGAHVISRGIVGSRGDTPTVASPLHKQVFDLRTGECLETHGKPPAALRVWPVAIDDGTVYVGPPESTGP</sequence>
<comment type="caution">
    <text evidence="8">The sequence shown here is derived from an EMBL/GenBank/DDBJ whole genome shotgun (WGS) entry which is preliminary data.</text>
</comment>
<dbReference type="InterPro" id="IPR017881">
    <property type="entry name" value="NirD"/>
</dbReference>
<keyword evidence="2" id="KW-0479">Metal-binding</keyword>
<proteinExistence type="predicted"/>
<dbReference type="PANTHER" id="PTHR40562:SF1">
    <property type="entry name" value="NITRITE REDUCTASE (NADH) SMALL SUBUNIT"/>
    <property type="match status" value="1"/>
</dbReference>
<evidence type="ECO:0000256" key="2">
    <source>
        <dbReference type="ARBA" id="ARBA00022723"/>
    </source>
</evidence>
<evidence type="ECO:0000256" key="6">
    <source>
        <dbReference type="ARBA" id="ARBA00023063"/>
    </source>
</evidence>
<keyword evidence="4" id="KW-0408">Iron</keyword>
<keyword evidence="5" id="KW-0411">Iron-sulfur</keyword>